<keyword evidence="14" id="KW-1185">Reference proteome</keyword>
<dbReference type="GO" id="GO:0044781">
    <property type="term" value="P:bacterial-type flagellum organization"/>
    <property type="evidence" value="ECO:0007669"/>
    <property type="project" value="UniProtKB-KW"/>
</dbReference>
<dbReference type="InterPro" id="IPR012823">
    <property type="entry name" value="Flagell_FliJ"/>
</dbReference>
<keyword evidence="11" id="KW-0175">Coiled coil</keyword>
<keyword evidence="4" id="KW-0813">Transport</keyword>
<evidence type="ECO:0000256" key="2">
    <source>
        <dbReference type="ARBA" id="ARBA00010004"/>
    </source>
</evidence>
<evidence type="ECO:0000313" key="13">
    <source>
        <dbReference type="EMBL" id="TWT43184.1"/>
    </source>
</evidence>
<keyword evidence="9" id="KW-0472">Membrane</keyword>
<dbReference type="Gene3D" id="1.10.287.1700">
    <property type="match status" value="1"/>
</dbReference>
<evidence type="ECO:0000256" key="12">
    <source>
        <dbReference type="SAM" id="MobiDB-lite"/>
    </source>
</evidence>
<keyword evidence="13" id="KW-0969">Cilium</keyword>
<evidence type="ECO:0000256" key="1">
    <source>
        <dbReference type="ARBA" id="ARBA00004413"/>
    </source>
</evidence>
<comment type="similarity">
    <text evidence="2">Belongs to the FliJ family.</text>
</comment>
<reference evidence="13 14" key="1">
    <citation type="submission" date="2019-02" db="EMBL/GenBank/DDBJ databases">
        <title>Deep-cultivation of Planctomycetes and their phenomic and genomic characterization uncovers novel biology.</title>
        <authorList>
            <person name="Wiegand S."/>
            <person name="Jogler M."/>
            <person name="Boedeker C."/>
            <person name="Pinto D."/>
            <person name="Vollmers J."/>
            <person name="Rivas-Marin E."/>
            <person name="Kohn T."/>
            <person name="Peeters S.H."/>
            <person name="Heuer A."/>
            <person name="Rast P."/>
            <person name="Oberbeckmann S."/>
            <person name="Bunk B."/>
            <person name="Jeske O."/>
            <person name="Meyerdierks A."/>
            <person name="Storesund J.E."/>
            <person name="Kallscheuer N."/>
            <person name="Luecker S."/>
            <person name="Lage O.M."/>
            <person name="Pohl T."/>
            <person name="Merkel B.J."/>
            <person name="Hornburger P."/>
            <person name="Mueller R.-W."/>
            <person name="Bruemmer F."/>
            <person name="Labrenz M."/>
            <person name="Spormann A.M."/>
            <person name="Op Den Camp H."/>
            <person name="Overmann J."/>
            <person name="Amann R."/>
            <person name="Jetten M.S.M."/>
            <person name="Mascher T."/>
            <person name="Medema M.H."/>
            <person name="Devos D.P."/>
            <person name="Kaster A.-K."/>
            <person name="Ovreas L."/>
            <person name="Rohde M."/>
            <person name="Galperin M.Y."/>
            <person name="Jogler C."/>
        </authorList>
    </citation>
    <scope>NUCLEOTIDE SEQUENCE [LARGE SCALE GENOMIC DNA]</scope>
    <source>
        <strain evidence="13 14">Pla111</strain>
    </source>
</reference>
<protein>
    <recommendedName>
        <fullName evidence="3">Flagellar FliJ protein</fullName>
    </recommendedName>
</protein>
<feature type="compositionally biased region" description="Basic and acidic residues" evidence="12">
    <location>
        <begin position="127"/>
        <end position="140"/>
    </location>
</feature>
<keyword evidence="13" id="KW-0282">Flagellum</keyword>
<evidence type="ECO:0000256" key="3">
    <source>
        <dbReference type="ARBA" id="ARBA00020392"/>
    </source>
</evidence>
<dbReference type="GO" id="GO:0071973">
    <property type="term" value="P:bacterial-type flagellum-dependent cell motility"/>
    <property type="evidence" value="ECO:0007669"/>
    <property type="project" value="InterPro"/>
</dbReference>
<evidence type="ECO:0000256" key="8">
    <source>
        <dbReference type="ARBA" id="ARBA00022927"/>
    </source>
</evidence>
<keyword evidence="6" id="KW-0145">Chemotaxis</keyword>
<dbReference type="GO" id="GO:0015031">
    <property type="term" value="P:protein transport"/>
    <property type="evidence" value="ECO:0007669"/>
    <property type="project" value="UniProtKB-KW"/>
</dbReference>
<evidence type="ECO:0000256" key="9">
    <source>
        <dbReference type="ARBA" id="ARBA00023136"/>
    </source>
</evidence>
<evidence type="ECO:0000256" key="7">
    <source>
        <dbReference type="ARBA" id="ARBA00022795"/>
    </source>
</evidence>
<dbReference type="AlphaFoldDB" id="A0A5C5VXM0"/>
<keyword evidence="8" id="KW-0653">Protein transport</keyword>
<keyword evidence="13" id="KW-0966">Cell projection</keyword>
<dbReference type="OrthoDB" id="278317at2"/>
<sequence>MSRNAFRLDAVERFRKSQRDDARRQLGEALRAANVLEQQQADLQREIVAAGAARHPEIGAVIDTAKLLAAGRYDLVLRARSQALVENLQKIEQEINRRRERVANAERDVRAMEQLRARTLARQQQEQQRRENREADEFALRGRRQRMMNDDAPLLPLN</sequence>
<dbReference type="GO" id="GO:0006935">
    <property type="term" value="P:chemotaxis"/>
    <property type="evidence" value="ECO:0007669"/>
    <property type="project" value="UniProtKB-KW"/>
</dbReference>
<comment type="caution">
    <text evidence="13">The sequence shown here is derived from an EMBL/GenBank/DDBJ whole genome shotgun (WGS) entry which is preliminary data.</text>
</comment>
<dbReference type="Proteomes" id="UP000318995">
    <property type="component" value="Unassembled WGS sequence"/>
</dbReference>
<dbReference type="NCBIfam" id="TIGR02473">
    <property type="entry name" value="flagell_FliJ"/>
    <property type="match status" value="1"/>
</dbReference>
<keyword evidence="10" id="KW-1006">Bacterial flagellum protein export</keyword>
<name>A0A5C5VXM0_9BACT</name>
<proteinExistence type="inferred from homology"/>
<dbReference type="GO" id="GO:0005886">
    <property type="term" value="C:plasma membrane"/>
    <property type="evidence" value="ECO:0007669"/>
    <property type="project" value="UniProtKB-SubCell"/>
</dbReference>
<dbReference type="EMBL" id="SJPH01000004">
    <property type="protein sequence ID" value="TWT43184.1"/>
    <property type="molecule type" value="Genomic_DNA"/>
</dbReference>
<gene>
    <name evidence="13" type="ORF">Pla111_21340</name>
</gene>
<dbReference type="RefSeq" id="WP_146574096.1">
    <property type="nucleotide sequence ID" value="NZ_SJPH01000004.1"/>
</dbReference>
<feature type="coiled-coil region" evidence="11">
    <location>
        <begin position="19"/>
        <end position="46"/>
    </location>
</feature>
<evidence type="ECO:0000256" key="4">
    <source>
        <dbReference type="ARBA" id="ARBA00022448"/>
    </source>
</evidence>
<dbReference type="GO" id="GO:0009288">
    <property type="term" value="C:bacterial-type flagellum"/>
    <property type="evidence" value="ECO:0007669"/>
    <property type="project" value="InterPro"/>
</dbReference>
<comment type="subcellular location">
    <subcellularLocation>
        <location evidence="1">Cell membrane</location>
        <topology evidence="1">Peripheral membrane protein</topology>
        <orientation evidence="1">Cytoplasmic side</orientation>
    </subcellularLocation>
</comment>
<evidence type="ECO:0000256" key="11">
    <source>
        <dbReference type="SAM" id="Coils"/>
    </source>
</evidence>
<evidence type="ECO:0000256" key="10">
    <source>
        <dbReference type="ARBA" id="ARBA00023225"/>
    </source>
</evidence>
<keyword evidence="7" id="KW-1005">Bacterial flagellum biogenesis</keyword>
<accession>A0A5C5VXM0</accession>
<dbReference type="Pfam" id="PF02050">
    <property type="entry name" value="FliJ"/>
    <property type="match status" value="1"/>
</dbReference>
<evidence type="ECO:0000313" key="14">
    <source>
        <dbReference type="Proteomes" id="UP000318995"/>
    </source>
</evidence>
<feature type="region of interest" description="Disordered" evidence="12">
    <location>
        <begin position="119"/>
        <end position="158"/>
    </location>
</feature>
<dbReference type="InterPro" id="IPR053716">
    <property type="entry name" value="Flag_assembly_chemotaxis_eff"/>
</dbReference>
<evidence type="ECO:0000256" key="6">
    <source>
        <dbReference type="ARBA" id="ARBA00022500"/>
    </source>
</evidence>
<keyword evidence="5" id="KW-1003">Cell membrane</keyword>
<evidence type="ECO:0000256" key="5">
    <source>
        <dbReference type="ARBA" id="ARBA00022475"/>
    </source>
</evidence>
<organism evidence="13 14">
    <name type="scientific">Botrimarina hoheduenensis</name>
    <dbReference type="NCBI Taxonomy" id="2528000"/>
    <lineage>
        <taxon>Bacteria</taxon>
        <taxon>Pseudomonadati</taxon>
        <taxon>Planctomycetota</taxon>
        <taxon>Planctomycetia</taxon>
        <taxon>Pirellulales</taxon>
        <taxon>Lacipirellulaceae</taxon>
        <taxon>Botrimarina</taxon>
    </lineage>
</organism>